<dbReference type="InterPro" id="IPR036410">
    <property type="entry name" value="HSP_DnaJ_Cys-rich_dom_sf"/>
</dbReference>
<feature type="domain" description="BSD2 cysteine rich" evidence="1">
    <location>
        <begin position="40"/>
        <end position="95"/>
    </location>
</feature>
<proteinExistence type="predicted"/>
<accession>A0AAV9I4S0</accession>
<keyword evidence="3" id="KW-1185">Reference proteome</keyword>
<dbReference type="SUPFAM" id="SSF57938">
    <property type="entry name" value="DnaJ/Hsp40 cysteine-rich domain"/>
    <property type="match status" value="1"/>
</dbReference>
<dbReference type="Pfam" id="PF25436">
    <property type="entry name" value="BSD2_CRD"/>
    <property type="match status" value="1"/>
</dbReference>
<evidence type="ECO:0000259" key="1">
    <source>
        <dbReference type="Pfam" id="PF25436"/>
    </source>
</evidence>
<gene>
    <name evidence="2" type="ORF">GAYE_PCTG60G1376</name>
</gene>
<name>A0AAV9I4S0_9RHOD</name>
<reference evidence="2 3" key="1">
    <citation type="submission" date="2022-07" db="EMBL/GenBank/DDBJ databases">
        <title>Genome-wide signatures of adaptation to extreme environments.</title>
        <authorList>
            <person name="Cho C.H."/>
            <person name="Yoon H.S."/>
        </authorList>
    </citation>
    <scope>NUCLEOTIDE SEQUENCE [LARGE SCALE GENOMIC DNA]</scope>
    <source>
        <strain evidence="2 3">108.79 E11</strain>
    </source>
</reference>
<evidence type="ECO:0000313" key="3">
    <source>
        <dbReference type="Proteomes" id="UP001300502"/>
    </source>
</evidence>
<dbReference type="Proteomes" id="UP001300502">
    <property type="component" value="Unassembled WGS sequence"/>
</dbReference>
<comment type="caution">
    <text evidence="2">The sequence shown here is derived from an EMBL/GenBank/DDBJ whole genome shotgun (WGS) entry which is preliminary data.</text>
</comment>
<dbReference type="InterPro" id="IPR057453">
    <property type="entry name" value="BSD2_CRD"/>
</dbReference>
<evidence type="ECO:0000313" key="2">
    <source>
        <dbReference type="EMBL" id="KAK4523480.1"/>
    </source>
</evidence>
<sequence length="138" mass="15216">MKRPCSRSLGTELGWITAHTNSSTALLPYSEPGKFIPSKGMVCVGCRGRGYLPCPHCKGSGVGPYHFGFFVIPKFCGLCGVVGSLLCPGCDGTGYYVVRTPDSSFLRDLLIKLRLLDEEKERQKFLPTLENLKKLGWR</sequence>
<protein>
    <recommendedName>
        <fullName evidence="1">BSD2 cysteine rich domain-containing protein</fullName>
    </recommendedName>
</protein>
<organism evidence="2 3">
    <name type="scientific">Galdieria yellowstonensis</name>
    <dbReference type="NCBI Taxonomy" id="3028027"/>
    <lineage>
        <taxon>Eukaryota</taxon>
        <taxon>Rhodophyta</taxon>
        <taxon>Bangiophyceae</taxon>
        <taxon>Galdieriales</taxon>
        <taxon>Galdieriaceae</taxon>
        <taxon>Galdieria</taxon>
    </lineage>
</organism>
<dbReference type="EMBL" id="JANCYU010000015">
    <property type="protein sequence ID" value="KAK4523480.1"/>
    <property type="molecule type" value="Genomic_DNA"/>
</dbReference>
<dbReference type="AlphaFoldDB" id="A0AAV9I4S0"/>